<dbReference type="Proteomes" id="UP001285521">
    <property type="component" value="Unassembled WGS sequence"/>
</dbReference>
<evidence type="ECO:0000259" key="4">
    <source>
        <dbReference type="PROSITE" id="PS51118"/>
    </source>
</evidence>
<keyword evidence="6" id="KW-1185">Reference proteome</keyword>
<sequence>MHADSVARAEVGHQTVTWDRPTADCPVEVALAAISGRWATLVLRDLMDGPRSFSALRAGLPSLSAKVLTERLDSLVAQGVVSCSRSPGFPVRTSYALTSKGLLLRPLLVELYRTGEALLSELADH</sequence>
<evidence type="ECO:0000256" key="3">
    <source>
        <dbReference type="ARBA" id="ARBA00023163"/>
    </source>
</evidence>
<evidence type="ECO:0000313" key="6">
    <source>
        <dbReference type="Proteomes" id="UP001285521"/>
    </source>
</evidence>
<keyword evidence="2" id="KW-0238">DNA-binding</keyword>
<dbReference type="PANTHER" id="PTHR33204">
    <property type="entry name" value="TRANSCRIPTIONAL REGULATOR, MARR FAMILY"/>
    <property type="match status" value="1"/>
</dbReference>
<organism evidence="5 6">
    <name type="scientific">Lentzea miocenica</name>
    <dbReference type="NCBI Taxonomy" id="3095431"/>
    <lineage>
        <taxon>Bacteria</taxon>
        <taxon>Bacillati</taxon>
        <taxon>Actinomycetota</taxon>
        <taxon>Actinomycetes</taxon>
        <taxon>Pseudonocardiales</taxon>
        <taxon>Pseudonocardiaceae</taxon>
        <taxon>Lentzea</taxon>
    </lineage>
</organism>
<keyword evidence="1" id="KW-0805">Transcription regulation</keyword>
<comment type="caution">
    <text evidence="5">The sequence shown here is derived from an EMBL/GenBank/DDBJ whole genome shotgun (WGS) entry which is preliminary data.</text>
</comment>
<dbReference type="Gene3D" id="1.10.10.10">
    <property type="entry name" value="Winged helix-like DNA-binding domain superfamily/Winged helix DNA-binding domain"/>
    <property type="match status" value="1"/>
</dbReference>
<dbReference type="InterPro" id="IPR036390">
    <property type="entry name" value="WH_DNA-bd_sf"/>
</dbReference>
<keyword evidence="3" id="KW-0804">Transcription</keyword>
<reference evidence="5 6" key="2">
    <citation type="submission" date="2023-11" db="EMBL/GenBank/DDBJ databases">
        <authorList>
            <person name="Lara A.C."/>
            <person name="Chronakova A."/>
        </authorList>
    </citation>
    <scope>NUCLEOTIDE SEQUENCE [LARGE SCALE GENOMIC DNA]</scope>
    <source>
        <strain evidence="5 6">BCCO 10_0856</strain>
    </source>
</reference>
<dbReference type="InterPro" id="IPR036388">
    <property type="entry name" value="WH-like_DNA-bd_sf"/>
</dbReference>
<protein>
    <submittedName>
        <fullName evidence="5">Helix-turn-helix domain-containing protein</fullName>
    </submittedName>
</protein>
<dbReference type="RefSeq" id="WP_319965342.1">
    <property type="nucleotide sequence ID" value="NZ_JAXAVW010000006.1"/>
</dbReference>
<feature type="domain" description="HTH hxlR-type" evidence="4">
    <location>
        <begin position="25"/>
        <end position="123"/>
    </location>
</feature>
<evidence type="ECO:0000313" key="5">
    <source>
        <dbReference type="EMBL" id="MDX8030331.1"/>
    </source>
</evidence>
<dbReference type="PROSITE" id="PS51118">
    <property type="entry name" value="HTH_HXLR"/>
    <property type="match status" value="1"/>
</dbReference>
<name>A0ABU4SWP6_9PSEU</name>
<evidence type="ECO:0000256" key="1">
    <source>
        <dbReference type="ARBA" id="ARBA00023015"/>
    </source>
</evidence>
<dbReference type="Pfam" id="PF01638">
    <property type="entry name" value="HxlR"/>
    <property type="match status" value="1"/>
</dbReference>
<dbReference type="SUPFAM" id="SSF46785">
    <property type="entry name" value="Winged helix' DNA-binding domain"/>
    <property type="match status" value="1"/>
</dbReference>
<evidence type="ECO:0000256" key="2">
    <source>
        <dbReference type="ARBA" id="ARBA00023125"/>
    </source>
</evidence>
<proteinExistence type="predicted"/>
<dbReference type="InterPro" id="IPR002577">
    <property type="entry name" value="HTH_HxlR"/>
</dbReference>
<reference evidence="5 6" key="1">
    <citation type="submission" date="2023-11" db="EMBL/GenBank/DDBJ databases">
        <title>Lentzea sokolovensis, sp. nov., Lentzea kristufkii, sp. nov., and Lentzea miocenensis, sp. nov., rare actinobacteria from Sokolov Coal Basin, Miocene lacustrine sediment, Czech Republic.</title>
        <authorList>
            <person name="Lara A."/>
            <person name="Kotroba L."/>
            <person name="Nouioui I."/>
            <person name="Neumann-Schaal M."/>
            <person name="Mast Y."/>
            <person name="Chronakova A."/>
        </authorList>
    </citation>
    <scope>NUCLEOTIDE SEQUENCE [LARGE SCALE GENOMIC DNA]</scope>
    <source>
        <strain evidence="5 6">BCCO 10_0856</strain>
    </source>
</reference>
<gene>
    <name evidence="5" type="ORF">SK803_08920</name>
</gene>
<dbReference type="EMBL" id="JAXAVW010000006">
    <property type="protein sequence ID" value="MDX8030331.1"/>
    <property type="molecule type" value="Genomic_DNA"/>
</dbReference>
<accession>A0ABU4SWP6</accession>